<evidence type="ECO:0000313" key="2">
    <source>
        <dbReference type="Proteomes" id="UP000076925"/>
    </source>
</evidence>
<reference evidence="1 2" key="1">
    <citation type="journal article" date="2013" name="Genome Biol. Evol.">
        <title>Genomes of Stigonematalean cyanobacteria (subsection V) and the evolution of oxygenic photosynthesis from prokaryotes to plastids.</title>
        <authorList>
            <person name="Dagan T."/>
            <person name="Roettger M."/>
            <person name="Stucken K."/>
            <person name="Landan G."/>
            <person name="Koch R."/>
            <person name="Major P."/>
            <person name="Gould S.B."/>
            <person name="Goremykin V.V."/>
            <person name="Rippka R."/>
            <person name="Tandeau de Marsac N."/>
            <person name="Gugger M."/>
            <person name="Lockhart P.J."/>
            <person name="Allen J.F."/>
            <person name="Brune I."/>
            <person name="Maus I."/>
            <person name="Puhler A."/>
            <person name="Martin W.F."/>
        </authorList>
    </citation>
    <scope>NUCLEOTIDE SEQUENCE [LARGE SCALE GENOMIC DNA]</scope>
    <source>
        <strain evidence="1 2">PCC 7110</strain>
    </source>
</reference>
<dbReference type="STRING" id="128403.WA1_38330"/>
<evidence type="ECO:0008006" key="3">
    <source>
        <dbReference type="Google" id="ProtNLM"/>
    </source>
</evidence>
<dbReference type="EMBL" id="ANNX02000042">
    <property type="protein sequence ID" value="KYC38204.1"/>
    <property type="molecule type" value="Genomic_DNA"/>
</dbReference>
<protein>
    <recommendedName>
        <fullName evidence="3">ATP-binding protein</fullName>
    </recommendedName>
</protein>
<dbReference type="AlphaFoldDB" id="A0A139X0I1"/>
<dbReference type="Proteomes" id="UP000076925">
    <property type="component" value="Unassembled WGS sequence"/>
</dbReference>
<comment type="caution">
    <text evidence="1">The sequence shown here is derived from an EMBL/GenBank/DDBJ whole genome shotgun (WGS) entry which is preliminary data.</text>
</comment>
<dbReference type="Gene3D" id="3.40.50.300">
    <property type="entry name" value="P-loop containing nucleotide triphosphate hydrolases"/>
    <property type="match status" value="1"/>
</dbReference>
<dbReference type="SUPFAM" id="SSF52540">
    <property type="entry name" value="P-loop containing nucleoside triphosphate hydrolases"/>
    <property type="match status" value="1"/>
</dbReference>
<proteinExistence type="predicted"/>
<gene>
    <name evidence="1" type="ORF">WA1_38330</name>
</gene>
<dbReference type="InterPro" id="IPR027417">
    <property type="entry name" value="P-loop_NTPase"/>
</dbReference>
<sequence>MISNNPFFPKKPVPSKFFVGRKYEIAVSFDQISQRGHLAIWAGPGMGRSSFLDLLASPAVWQEHRLDPSKAVIALLSCENIQPFTPSGFWREVLSVMKDNLESEPILQAEIEQILVQGQTTKDSLNKILQRLGKKGKFLVLLVNDFDVALQENKEYTEANMQQFLSECRSLAVASPGGKSLAMVVTSLKRLSELGPKLNPNASPWYNHYLFQHLKLLNDREIEQLLGVMPMTLELREAIKEIAGGHPTLLQIAGFQLYAQLETDRKNNKVPDVQEFIKNFEKSTRHIFQITWGMCSEIEQSLLMLLALFHLNGRLHKKKNFDLSNIELIFTQRGRELTNLEEQGVIVCKKEQEKTVYSFASLMMQRWVIQEVWNTDVPLIQQREKVFLKLISHKQLSQINSIWQHKDEVLSTIEWFAKLVAAFPKGLI</sequence>
<accession>A0A139X0I1</accession>
<dbReference type="OrthoDB" id="525119at2"/>
<name>A0A139X0I1_9CYAN</name>
<evidence type="ECO:0000313" key="1">
    <source>
        <dbReference type="EMBL" id="KYC38204.1"/>
    </source>
</evidence>
<keyword evidence="2" id="KW-1185">Reference proteome</keyword>
<dbReference type="RefSeq" id="WP_017748051.1">
    <property type="nucleotide sequence ID" value="NZ_KQ976354.1"/>
</dbReference>
<organism evidence="1 2">
    <name type="scientific">Scytonema hofmannii PCC 7110</name>
    <dbReference type="NCBI Taxonomy" id="128403"/>
    <lineage>
        <taxon>Bacteria</taxon>
        <taxon>Bacillati</taxon>
        <taxon>Cyanobacteriota</taxon>
        <taxon>Cyanophyceae</taxon>
        <taxon>Nostocales</taxon>
        <taxon>Scytonemataceae</taxon>
        <taxon>Scytonema</taxon>
    </lineage>
</organism>